<keyword evidence="3" id="KW-1185">Reference proteome</keyword>
<feature type="region of interest" description="Disordered" evidence="1">
    <location>
        <begin position="33"/>
        <end position="64"/>
    </location>
</feature>
<evidence type="ECO:0000256" key="1">
    <source>
        <dbReference type="SAM" id="MobiDB-lite"/>
    </source>
</evidence>
<evidence type="ECO:0000313" key="3">
    <source>
        <dbReference type="Proteomes" id="UP000299102"/>
    </source>
</evidence>
<dbReference type="EMBL" id="BGZK01000061">
    <property type="protein sequence ID" value="GBP14025.1"/>
    <property type="molecule type" value="Genomic_DNA"/>
</dbReference>
<protein>
    <submittedName>
        <fullName evidence="2">Uncharacterized protein</fullName>
    </submittedName>
</protein>
<dbReference type="Proteomes" id="UP000299102">
    <property type="component" value="Unassembled WGS sequence"/>
</dbReference>
<name>A0A4C1TIS7_EUMVA</name>
<reference evidence="2 3" key="1">
    <citation type="journal article" date="2019" name="Commun. Biol.">
        <title>The bagworm genome reveals a unique fibroin gene that provides high tensile strength.</title>
        <authorList>
            <person name="Kono N."/>
            <person name="Nakamura H."/>
            <person name="Ohtoshi R."/>
            <person name="Tomita M."/>
            <person name="Numata K."/>
            <person name="Arakawa K."/>
        </authorList>
    </citation>
    <scope>NUCLEOTIDE SEQUENCE [LARGE SCALE GENOMIC DNA]</scope>
</reference>
<evidence type="ECO:0000313" key="2">
    <source>
        <dbReference type="EMBL" id="GBP14025.1"/>
    </source>
</evidence>
<comment type="caution">
    <text evidence="2">The sequence shown here is derived from an EMBL/GenBank/DDBJ whole genome shotgun (WGS) entry which is preliminary data.</text>
</comment>
<accession>A0A4C1TIS7</accession>
<gene>
    <name evidence="2" type="ORF">EVAR_102711_1</name>
</gene>
<organism evidence="2 3">
    <name type="scientific">Eumeta variegata</name>
    <name type="common">Bagworm moth</name>
    <name type="synonym">Eumeta japonica</name>
    <dbReference type="NCBI Taxonomy" id="151549"/>
    <lineage>
        <taxon>Eukaryota</taxon>
        <taxon>Metazoa</taxon>
        <taxon>Ecdysozoa</taxon>
        <taxon>Arthropoda</taxon>
        <taxon>Hexapoda</taxon>
        <taxon>Insecta</taxon>
        <taxon>Pterygota</taxon>
        <taxon>Neoptera</taxon>
        <taxon>Endopterygota</taxon>
        <taxon>Lepidoptera</taxon>
        <taxon>Glossata</taxon>
        <taxon>Ditrysia</taxon>
        <taxon>Tineoidea</taxon>
        <taxon>Psychidae</taxon>
        <taxon>Oiketicinae</taxon>
        <taxon>Eumeta</taxon>
    </lineage>
</organism>
<dbReference type="AlphaFoldDB" id="A0A4C1TIS7"/>
<sequence>MRSQLNLTSRVDFIESQISHTFDDFKGTYDTDISGTRQQRTERTTRDSAACAEGGPAPGQGLLSPTSRFVLHDADIRQFYSRPDVAAARAAERRDNLRSHTCMRSTCHTCAIMIARCGRHISNSKSLVKGLDPAYVSNRETDILHRKAVEKHYKYQGRN</sequence>
<proteinExistence type="predicted"/>